<dbReference type="Gene3D" id="1.50.10.20">
    <property type="match status" value="2"/>
</dbReference>
<feature type="region of interest" description="Disordered" evidence="10">
    <location>
        <begin position="460"/>
        <end position="480"/>
    </location>
</feature>
<evidence type="ECO:0000259" key="11">
    <source>
        <dbReference type="Pfam" id="PF00432"/>
    </source>
</evidence>
<feature type="region of interest" description="Disordered" evidence="10">
    <location>
        <begin position="301"/>
        <end position="422"/>
    </location>
</feature>
<reference evidence="12 13" key="1">
    <citation type="submission" date="2024-09" db="EMBL/GenBank/DDBJ databases">
        <title>Chromosome-scale assembly of Riccia sorocarpa.</title>
        <authorList>
            <person name="Paukszto L."/>
        </authorList>
    </citation>
    <scope>NUCLEOTIDE SEQUENCE [LARGE SCALE GENOMIC DNA]</scope>
    <source>
        <strain evidence="12">LP-2024</strain>
        <tissue evidence="12">Aerial parts of the thallus</tissue>
    </source>
</reference>
<dbReference type="GO" id="GO:0097354">
    <property type="term" value="P:prenylation"/>
    <property type="evidence" value="ECO:0007669"/>
    <property type="project" value="UniProtKB-UniRule"/>
</dbReference>
<evidence type="ECO:0000256" key="8">
    <source>
        <dbReference type="ARBA" id="ARBA00022833"/>
    </source>
</evidence>
<protein>
    <recommendedName>
        <fullName evidence="3 9">Protein farnesyltransferase subunit beta</fullName>
        <shortName evidence="9">FTase-beta</shortName>
        <ecNumber evidence="2 9">2.5.1.58</ecNumber>
    </recommendedName>
</protein>
<dbReference type="SUPFAM" id="SSF48239">
    <property type="entry name" value="Terpenoid cyclases/Protein prenyltransferases"/>
    <property type="match status" value="2"/>
</dbReference>
<dbReference type="InterPro" id="IPR008930">
    <property type="entry name" value="Terpenoid_cyclase/PrenylTrfase"/>
</dbReference>
<feature type="domain" description="Prenyltransferase alpha-alpha toroid" evidence="11">
    <location>
        <begin position="48"/>
        <end position="570"/>
    </location>
</feature>
<feature type="compositionally biased region" description="Basic and acidic residues" evidence="10">
    <location>
        <begin position="369"/>
        <end position="380"/>
    </location>
</feature>
<evidence type="ECO:0000256" key="7">
    <source>
        <dbReference type="ARBA" id="ARBA00022737"/>
    </source>
</evidence>
<dbReference type="GO" id="GO:0004660">
    <property type="term" value="F:protein farnesyltransferase activity"/>
    <property type="evidence" value="ECO:0007669"/>
    <property type="project" value="UniProtKB-UniRule"/>
</dbReference>
<comment type="caution">
    <text evidence="12">The sequence shown here is derived from an EMBL/GenBank/DDBJ whole genome shotgun (WGS) entry which is preliminary data.</text>
</comment>
<comment type="catalytic activity">
    <reaction evidence="9">
        <text>L-cysteinyl-[protein] + (2E,6E)-farnesyl diphosphate = S-(2E,6E)-farnesyl-L-cysteinyl-[protein] + diphosphate</text>
        <dbReference type="Rhea" id="RHEA:13345"/>
        <dbReference type="Rhea" id="RHEA-COMP:10131"/>
        <dbReference type="Rhea" id="RHEA-COMP:11535"/>
        <dbReference type="ChEBI" id="CHEBI:29950"/>
        <dbReference type="ChEBI" id="CHEBI:33019"/>
        <dbReference type="ChEBI" id="CHEBI:86019"/>
        <dbReference type="ChEBI" id="CHEBI:175763"/>
    </reaction>
</comment>
<dbReference type="GO" id="GO:0005965">
    <property type="term" value="C:protein farnesyltransferase complex"/>
    <property type="evidence" value="ECO:0007669"/>
    <property type="project" value="UniProtKB-UniRule"/>
</dbReference>
<dbReference type="InterPro" id="IPR026872">
    <property type="entry name" value="FTB"/>
</dbReference>
<feature type="compositionally biased region" description="Low complexity" evidence="10">
    <location>
        <begin position="464"/>
        <end position="476"/>
    </location>
</feature>
<sequence>MGEGSTSSSSTLTQRLQADLERIVSSAYEAFDSATVKQRYELLTLSGHHHETYVLRGLRRLSSGFYVLDSSRPWLCYWILHSLSLLRRSVDGGLYDRSVAFLKRCQDPEGGYGGGPGQMPHLATTYAAVCAIVTLGGEKALASIDREKTLKFLLRMKDPCGGFRVHEDGEMDMRGSYTALAVAHMLGILTPELVENVGEFVRSCQTYEGGIGGEPGSEAHGGYTFCGLAALALVNQLHVLDLPALVNWVAFRQGRVEGGFQGRTNKLVDGCYSFWQGGCFQLLQQYMPHLWVQQNASMPGLSKAGDGSEGKMPGSQTADSAMEDVEVKKSEEASGRVEEGTSSSKTADSKKESGVDLNPLTEALNTKPSDSKPATEDGRDPSSAPAAHEEEEEEFFSPTGNVPEVEELDSEDEGCEFTGPMAKTGFSSAEKLFPMVEIGFHREPQHVVCVEVSEAPQGVVQDPGTVGVSGTSSDSSRAPGEPLSVDEFLYGPIFNSQALQAYILLCCQEIGGGLRDKPGKMADFYHTCYCLSGLSAAQYSTAHRVGGPPPPSSVLGPYSNLLEATHALCNVRLDRYYEARSFFQR</sequence>
<gene>
    <name evidence="12" type="ORF">R1sor_021762</name>
</gene>
<comment type="function">
    <text evidence="9">Catalyzes the transfer of a farnesyl moiety from farnesyl diphosphate to a cysteine at the fourth position from the C-terminus of several proteins. The beta subunit is responsible for peptide-binding.</text>
</comment>
<evidence type="ECO:0000256" key="2">
    <source>
        <dbReference type="ARBA" id="ARBA00012702"/>
    </source>
</evidence>
<evidence type="ECO:0000256" key="3">
    <source>
        <dbReference type="ARBA" id="ARBA00015798"/>
    </source>
</evidence>
<feature type="compositionally biased region" description="Acidic residues" evidence="10">
    <location>
        <begin position="404"/>
        <end position="415"/>
    </location>
</feature>
<keyword evidence="4 9" id="KW-0637">Prenyltransferase</keyword>
<name>A0ABD3GLQ9_9MARC</name>
<dbReference type="AlphaFoldDB" id="A0ABD3GLQ9"/>
<evidence type="ECO:0000256" key="9">
    <source>
        <dbReference type="RuleBase" id="RU365056"/>
    </source>
</evidence>
<accession>A0ABD3GLQ9</accession>
<evidence type="ECO:0000313" key="12">
    <source>
        <dbReference type="EMBL" id="KAL3678806.1"/>
    </source>
</evidence>
<evidence type="ECO:0000256" key="6">
    <source>
        <dbReference type="ARBA" id="ARBA00022723"/>
    </source>
</evidence>
<keyword evidence="6 9" id="KW-0479">Metal-binding</keyword>
<dbReference type="PANTHER" id="PTHR11774">
    <property type="entry name" value="GERANYLGERANYL TRANSFERASE TYPE BETA SUBUNIT"/>
    <property type="match status" value="1"/>
</dbReference>
<dbReference type="CDD" id="cd02893">
    <property type="entry name" value="FTase"/>
    <property type="match status" value="1"/>
</dbReference>
<comment type="similarity">
    <text evidence="1 9">Belongs to the protein prenyltransferase subunit beta family.</text>
</comment>
<keyword evidence="8 9" id="KW-0862">Zinc</keyword>
<dbReference type="Pfam" id="PF00432">
    <property type="entry name" value="Prenyltrans"/>
    <property type="match status" value="1"/>
</dbReference>
<keyword evidence="5 9" id="KW-0808">Transferase</keyword>
<proteinExistence type="inferred from homology"/>
<dbReference type="PANTHER" id="PTHR11774:SF6">
    <property type="entry name" value="PROTEIN FARNESYLTRANSFERASE SUBUNIT BETA"/>
    <property type="match status" value="1"/>
</dbReference>
<dbReference type="InterPro" id="IPR045089">
    <property type="entry name" value="PGGT1B-like"/>
</dbReference>
<evidence type="ECO:0000313" key="13">
    <source>
        <dbReference type="Proteomes" id="UP001633002"/>
    </source>
</evidence>
<dbReference type="EC" id="2.5.1.58" evidence="2 9"/>
<evidence type="ECO:0000256" key="4">
    <source>
        <dbReference type="ARBA" id="ARBA00022602"/>
    </source>
</evidence>
<evidence type="ECO:0000256" key="1">
    <source>
        <dbReference type="ARBA" id="ARBA00010497"/>
    </source>
</evidence>
<keyword evidence="13" id="KW-1185">Reference proteome</keyword>
<keyword evidence="7" id="KW-0677">Repeat</keyword>
<dbReference type="InterPro" id="IPR001330">
    <property type="entry name" value="Prenyltrans"/>
</dbReference>
<evidence type="ECO:0000256" key="10">
    <source>
        <dbReference type="SAM" id="MobiDB-lite"/>
    </source>
</evidence>
<dbReference type="GO" id="GO:0008270">
    <property type="term" value="F:zinc ion binding"/>
    <property type="evidence" value="ECO:0007669"/>
    <property type="project" value="UniProtKB-UniRule"/>
</dbReference>
<comment type="cofactor">
    <cofactor evidence="9">
        <name>Zn(2+)</name>
        <dbReference type="ChEBI" id="CHEBI:29105"/>
    </cofactor>
    <text evidence="9">Binds 1 zinc ion per subunit.</text>
</comment>
<dbReference type="EMBL" id="JBJQOH010000007">
    <property type="protein sequence ID" value="KAL3678806.1"/>
    <property type="molecule type" value="Genomic_DNA"/>
</dbReference>
<dbReference type="Proteomes" id="UP001633002">
    <property type="component" value="Unassembled WGS sequence"/>
</dbReference>
<comment type="subunit">
    <text evidence="9">Heterodimer of FTA and FTB.</text>
</comment>
<feature type="compositionally biased region" description="Basic and acidic residues" evidence="10">
    <location>
        <begin position="325"/>
        <end position="339"/>
    </location>
</feature>
<organism evidence="12 13">
    <name type="scientific">Riccia sorocarpa</name>
    <dbReference type="NCBI Taxonomy" id="122646"/>
    <lineage>
        <taxon>Eukaryota</taxon>
        <taxon>Viridiplantae</taxon>
        <taxon>Streptophyta</taxon>
        <taxon>Embryophyta</taxon>
        <taxon>Marchantiophyta</taxon>
        <taxon>Marchantiopsida</taxon>
        <taxon>Marchantiidae</taxon>
        <taxon>Marchantiales</taxon>
        <taxon>Ricciaceae</taxon>
        <taxon>Riccia</taxon>
    </lineage>
</organism>
<evidence type="ECO:0000256" key="5">
    <source>
        <dbReference type="ARBA" id="ARBA00022679"/>
    </source>
</evidence>